<sequence>MAMRSEGSTILLHPGHPATRLKEVLRVSRWVNGDGMRTLVKTRCESSEEEDEDGGGRDGPWSATDEDLARGPRRRSPRGSSKNSKGRATDRWFLKNQLREFRFDDLSGIHPWSRSAWSHTDLKRLRQGMVAAQFWSAYVPCSSQHLDSVQLALEQIDLIRRLVNKHSDSMVLVTTAEGIEKAHKEARLASLIGVEGGHAVGASLAVLRMLYELGARYLTLTHTCNTPWADCSTADEPGQVPQIGGLSNFGKSVVLEMNRLGMMVDLSHVSVPTMLAAMTTSRAPVIFSHSSAHALCNSSRNVPDHALRLLAQTGGIVMVSFYPHFISCGEKSTLEDVAAHINHVRKIAGVDHVGIGAGYDGINFTGYRSIRTELPITCGAQRQLKSLPKIYERRLLARINSPPGISPRAARSIRAAERSGRARSFGLNRSLDKETADRIGNFANWNNVCDHAGQTPTGLEDVSKYPELFAELLARGWSEKDIQKLAGLNLIRVFKAVEQFREVQSNADRPTRIPAHLKMFQS</sequence>
<dbReference type="Gene3D" id="3.20.20.140">
    <property type="entry name" value="Metal-dependent hydrolases"/>
    <property type="match status" value="1"/>
</dbReference>
<accession>A0A4V3S9X8</accession>
<evidence type="ECO:0000256" key="2">
    <source>
        <dbReference type="SAM" id="MobiDB-lite"/>
    </source>
</evidence>
<dbReference type="EC" id="3.4.13.19" evidence="1"/>
<keyword evidence="1" id="KW-0472">Membrane</keyword>
<dbReference type="GO" id="GO:0098552">
    <property type="term" value="C:side of membrane"/>
    <property type="evidence" value="ECO:0007669"/>
    <property type="project" value="UniProtKB-KW"/>
</dbReference>
<comment type="similarity">
    <text evidence="1">Belongs to the metallo-dependent hydrolases superfamily. Peptidase M19 family.</text>
</comment>
<keyword evidence="1" id="KW-0862">Zinc</keyword>
<comment type="subunit">
    <text evidence="1">Homodimer; disulfide-linked.</text>
</comment>
<dbReference type="InterPro" id="IPR032466">
    <property type="entry name" value="Metal_Hydrolase"/>
</dbReference>
<dbReference type="EMBL" id="QBLH01002806">
    <property type="protein sequence ID" value="TGZ46874.1"/>
    <property type="molecule type" value="Genomic_DNA"/>
</dbReference>
<keyword evidence="1" id="KW-0482">Metalloprotease</keyword>
<comment type="subcellular location">
    <subcellularLocation>
        <location evidence="1">Membrane</location>
        <topology evidence="1">Lipid-anchor</topology>
        <topology evidence="1">GPI-anchor</topology>
    </subcellularLocation>
</comment>
<evidence type="ECO:0000313" key="3">
    <source>
        <dbReference type="EMBL" id="TGZ46874.1"/>
    </source>
</evidence>
<dbReference type="GO" id="GO:0070573">
    <property type="term" value="F:metallodipeptidase activity"/>
    <property type="evidence" value="ECO:0007669"/>
    <property type="project" value="InterPro"/>
</dbReference>
<keyword evidence="1" id="KW-0325">Glycoprotein</keyword>
<organism evidence="3 4">
    <name type="scientific">Temnothorax longispinosus</name>
    <dbReference type="NCBI Taxonomy" id="300112"/>
    <lineage>
        <taxon>Eukaryota</taxon>
        <taxon>Metazoa</taxon>
        <taxon>Ecdysozoa</taxon>
        <taxon>Arthropoda</taxon>
        <taxon>Hexapoda</taxon>
        <taxon>Insecta</taxon>
        <taxon>Pterygota</taxon>
        <taxon>Neoptera</taxon>
        <taxon>Endopterygota</taxon>
        <taxon>Hymenoptera</taxon>
        <taxon>Apocrita</taxon>
        <taxon>Aculeata</taxon>
        <taxon>Formicoidea</taxon>
        <taxon>Formicidae</taxon>
        <taxon>Myrmicinae</taxon>
        <taxon>Temnothorax</taxon>
    </lineage>
</organism>
<name>A0A4V3S9X8_9HYME</name>
<dbReference type="PANTHER" id="PTHR10443">
    <property type="entry name" value="MICROSOMAL DIPEPTIDASE"/>
    <property type="match status" value="1"/>
</dbReference>
<dbReference type="InterPro" id="IPR008257">
    <property type="entry name" value="Pept_M19"/>
</dbReference>
<gene>
    <name evidence="3" type="ORF">DBV15_02581</name>
</gene>
<dbReference type="GO" id="GO:0046872">
    <property type="term" value="F:metal ion binding"/>
    <property type="evidence" value="ECO:0007669"/>
    <property type="project" value="UniProtKB-UniRule"/>
</dbReference>
<comment type="caution">
    <text evidence="3">The sequence shown here is derived from an EMBL/GenBank/DDBJ whole genome shotgun (WGS) entry which is preliminary data.</text>
</comment>
<dbReference type="CDD" id="cd01301">
    <property type="entry name" value="rDP_like"/>
    <property type="match status" value="1"/>
</dbReference>
<keyword evidence="4" id="KW-1185">Reference proteome</keyword>
<keyword evidence="1" id="KW-0645">Protease</keyword>
<evidence type="ECO:0000313" key="4">
    <source>
        <dbReference type="Proteomes" id="UP000310200"/>
    </source>
</evidence>
<keyword evidence="1" id="KW-0378">Hydrolase</keyword>
<protein>
    <recommendedName>
        <fullName evidence="1">Dipeptidase</fullName>
        <ecNumber evidence="1">3.4.13.19</ecNumber>
    </recommendedName>
</protein>
<comment type="catalytic activity">
    <reaction evidence="1">
        <text>an L-aminoacyl-L-amino acid + H2O = 2 an L-alpha-amino acid</text>
        <dbReference type="Rhea" id="RHEA:48940"/>
        <dbReference type="ChEBI" id="CHEBI:15377"/>
        <dbReference type="ChEBI" id="CHEBI:59869"/>
        <dbReference type="ChEBI" id="CHEBI:77460"/>
        <dbReference type="EC" id="3.4.13.19"/>
    </reaction>
</comment>
<feature type="region of interest" description="Disordered" evidence="2">
    <location>
        <begin position="41"/>
        <end position="87"/>
    </location>
</feature>
<dbReference type="Pfam" id="PF01244">
    <property type="entry name" value="Peptidase_M19"/>
    <property type="match status" value="1"/>
</dbReference>
<keyword evidence="1" id="KW-0449">Lipoprotein</keyword>
<reference evidence="3 4" key="1">
    <citation type="journal article" date="2019" name="Philos. Trans. R. Soc. Lond., B, Biol. Sci.">
        <title>Ant behaviour and brain gene expression of defending hosts depend on the ecological success of the intruding social parasite.</title>
        <authorList>
            <person name="Kaur R."/>
            <person name="Stoldt M."/>
            <person name="Jongepier E."/>
            <person name="Feldmeyer B."/>
            <person name="Menzel F."/>
            <person name="Bornberg-Bauer E."/>
            <person name="Foitzik S."/>
        </authorList>
    </citation>
    <scope>NUCLEOTIDE SEQUENCE [LARGE SCALE GENOMIC DNA]</scope>
    <source>
        <tissue evidence="3">Whole body</tissue>
    </source>
</reference>
<keyword evidence="1" id="KW-0479">Metal-binding</keyword>
<dbReference type="PROSITE" id="PS51365">
    <property type="entry name" value="RENAL_DIPEPTIDASE_2"/>
    <property type="match status" value="1"/>
</dbReference>
<keyword evidence="1" id="KW-0224">Dipeptidase</keyword>
<proteinExistence type="inferred from homology"/>
<dbReference type="Proteomes" id="UP000310200">
    <property type="component" value="Unassembled WGS sequence"/>
</dbReference>
<evidence type="ECO:0000256" key="1">
    <source>
        <dbReference type="RuleBase" id="RU341113"/>
    </source>
</evidence>
<keyword evidence="1" id="KW-0336">GPI-anchor</keyword>
<dbReference type="GO" id="GO:0006508">
    <property type="term" value="P:proteolysis"/>
    <property type="evidence" value="ECO:0007669"/>
    <property type="project" value="UniProtKB-KW"/>
</dbReference>
<comment type="cofactor">
    <cofactor evidence="1">
        <name>Zn(2+)</name>
        <dbReference type="ChEBI" id="CHEBI:29105"/>
    </cofactor>
</comment>
<dbReference type="SUPFAM" id="SSF51556">
    <property type="entry name" value="Metallo-dependent hydrolases"/>
    <property type="match status" value="1"/>
</dbReference>
<dbReference type="AlphaFoldDB" id="A0A4V3S9X8"/>
<dbReference type="PANTHER" id="PTHR10443:SF46">
    <property type="entry name" value="DIPEPTIDASE"/>
    <property type="match status" value="1"/>
</dbReference>
<keyword evidence="1" id="KW-1015">Disulfide bond</keyword>